<accession>A0AA88NDT4</accession>
<sequence length="72" mass="7766">MPQKLIGSPPEVVLGLTDTTDRWQAAQSLSLLWVGVHPEVPNSQPGSHSLTLVRGTGRVAQWVQPQITLPST</sequence>
<organism evidence="1 2">
    <name type="scientific">Channa striata</name>
    <name type="common">Snakehead murrel</name>
    <name type="synonym">Ophicephalus striatus</name>
    <dbReference type="NCBI Taxonomy" id="64152"/>
    <lineage>
        <taxon>Eukaryota</taxon>
        <taxon>Metazoa</taxon>
        <taxon>Chordata</taxon>
        <taxon>Craniata</taxon>
        <taxon>Vertebrata</taxon>
        <taxon>Euteleostomi</taxon>
        <taxon>Actinopterygii</taxon>
        <taxon>Neopterygii</taxon>
        <taxon>Teleostei</taxon>
        <taxon>Neoteleostei</taxon>
        <taxon>Acanthomorphata</taxon>
        <taxon>Anabantaria</taxon>
        <taxon>Anabantiformes</taxon>
        <taxon>Channoidei</taxon>
        <taxon>Channidae</taxon>
        <taxon>Channa</taxon>
    </lineage>
</organism>
<name>A0AA88NDT4_CHASR</name>
<reference evidence="1" key="1">
    <citation type="submission" date="2023-07" db="EMBL/GenBank/DDBJ databases">
        <title>Chromosome-level Genome Assembly of Striped Snakehead (Channa striata).</title>
        <authorList>
            <person name="Liu H."/>
        </authorList>
    </citation>
    <scope>NUCLEOTIDE SEQUENCE</scope>
    <source>
        <strain evidence="1">Gz</strain>
        <tissue evidence="1">Muscle</tissue>
    </source>
</reference>
<dbReference type="EMBL" id="JAUPFM010000004">
    <property type="protein sequence ID" value="KAK2853494.1"/>
    <property type="molecule type" value="Genomic_DNA"/>
</dbReference>
<comment type="caution">
    <text evidence="1">The sequence shown here is derived from an EMBL/GenBank/DDBJ whole genome shotgun (WGS) entry which is preliminary data.</text>
</comment>
<evidence type="ECO:0000313" key="1">
    <source>
        <dbReference type="EMBL" id="KAK2853494.1"/>
    </source>
</evidence>
<protein>
    <submittedName>
        <fullName evidence="1">Uncharacterized protein</fullName>
    </submittedName>
</protein>
<gene>
    <name evidence="1" type="ORF">Q5P01_006155</name>
</gene>
<proteinExistence type="predicted"/>
<evidence type="ECO:0000313" key="2">
    <source>
        <dbReference type="Proteomes" id="UP001187415"/>
    </source>
</evidence>
<dbReference type="AlphaFoldDB" id="A0AA88NDT4"/>
<keyword evidence="2" id="KW-1185">Reference proteome</keyword>
<dbReference type="Proteomes" id="UP001187415">
    <property type="component" value="Unassembled WGS sequence"/>
</dbReference>